<evidence type="ECO:0000313" key="11">
    <source>
        <dbReference type="Proteomes" id="UP000196475"/>
    </source>
</evidence>
<keyword evidence="8" id="KW-0902">Two-component regulatory system</keyword>
<dbReference type="PRINTS" id="PR00344">
    <property type="entry name" value="BCTRLSENSOR"/>
</dbReference>
<dbReference type="Gene3D" id="1.10.287.130">
    <property type="match status" value="1"/>
</dbReference>
<dbReference type="PANTHER" id="PTHR43065">
    <property type="entry name" value="SENSOR HISTIDINE KINASE"/>
    <property type="match status" value="1"/>
</dbReference>
<keyword evidence="6 10" id="KW-0418">Kinase</keyword>
<dbReference type="SUPFAM" id="SSF47384">
    <property type="entry name" value="Homodimeric domain of signal transducing histidine kinase"/>
    <property type="match status" value="1"/>
</dbReference>
<dbReference type="Gene3D" id="3.30.450.20">
    <property type="entry name" value="PAS domain"/>
    <property type="match status" value="1"/>
</dbReference>
<dbReference type="Gene3D" id="3.30.565.10">
    <property type="entry name" value="Histidine kinase-like ATPase, C-terminal domain"/>
    <property type="match status" value="1"/>
</dbReference>
<dbReference type="GO" id="GO:0000155">
    <property type="term" value="F:phosphorelay sensor kinase activity"/>
    <property type="evidence" value="ECO:0007669"/>
    <property type="project" value="InterPro"/>
</dbReference>
<dbReference type="SMART" id="SM00387">
    <property type="entry name" value="HATPase_c"/>
    <property type="match status" value="1"/>
</dbReference>
<dbReference type="InterPro" id="IPR003594">
    <property type="entry name" value="HATPase_dom"/>
</dbReference>
<proteinExistence type="predicted"/>
<evidence type="ECO:0000259" key="9">
    <source>
        <dbReference type="PROSITE" id="PS50109"/>
    </source>
</evidence>
<dbReference type="InterPro" id="IPR004358">
    <property type="entry name" value="Sig_transdc_His_kin-like_C"/>
</dbReference>
<keyword evidence="4" id="KW-0808">Transferase</keyword>
<comment type="caution">
    <text evidence="10">The sequence shown here is derived from an EMBL/GenBank/DDBJ whole genome shotgun (WGS) entry which is preliminary data.</text>
</comment>
<dbReference type="PROSITE" id="PS50109">
    <property type="entry name" value="HIS_KIN"/>
    <property type="match status" value="1"/>
</dbReference>
<reference evidence="11" key="1">
    <citation type="submission" date="2016-06" db="EMBL/GenBank/DDBJ databases">
        <authorList>
            <person name="Nascimento L."/>
            <person name="Pereira R.V."/>
            <person name="Martins L.F."/>
            <person name="Quaggio R.B."/>
            <person name="Silva A.M."/>
            <person name="Setubal J.C."/>
        </authorList>
    </citation>
    <scope>NUCLEOTIDE SEQUENCE [LARGE SCALE GENOMIC DNA]</scope>
</reference>
<dbReference type="AlphaFoldDB" id="A0A1Y3PDF4"/>
<organism evidence="10 11">
    <name type="scientific">Bacillus thermozeamaize</name>
    <dbReference type="NCBI Taxonomy" id="230954"/>
    <lineage>
        <taxon>Bacteria</taxon>
        <taxon>Bacillati</taxon>
        <taxon>Bacillota</taxon>
        <taxon>Bacilli</taxon>
        <taxon>Bacillales</taxon>
        <taxon>Bacillaceae</taxon>
        <taxon>Bacillus</taxon>
    </lineage>
</organism>
<dbReference type="InterPro" id="IPR035965">
    <property type="entry name" value="PAS-like_dom_sf"/>
</dbReference>
<dbReference type="InterPro" id="IPR000014">
    <property type="entry name" value="PAS"/>
</dbReference>
<dbReference type="PANTHER" id="PTHR43065:SF10">
    <property type="entry name" value="PEROXIDE STRESS-ACTIVATED HISTIDINE KINASE MAK3"/>
    <property type="match status" value="1"/>
</dbReference>
<dbReference type="InterPro" id="IPR005467">
    <property type="entry name" value="His_kinase_dom"/>
</dbReference>
<dbReference type="SUPFAM" id="SSF55874">
    <property type="entry name" value="ATPase domain of HSP90 chaperone/DNA topoisomerase II/histidine kinase"/>
    <property type="match status" value="1"/>
</dbReference>
<dbReference type="InterPro" id="IPR003661">
    <property type="entry name" value="HisK_dim/P_dom"/>
</dbReference>
<evidence type="ECO:0000256" key="8">
    <source>
        <dbReference type="ARBA" id="ARBA00023012"/>
    </source>
</evidence>
<dbReference type="SMART" id="SM00388">
    <property type="entry name" value="HisKA"/>
    <property type="match status" value="1"/>
</dbReference>
<dbReference type="CDD" id="cd00130">
    <property type="entry name" value="PAS"/>
    <property type="match status" value="1"/>
</dbReference>
<accession>A0A1Y3PDF4</accession>
<dbReference type="GO" id="GO:0005524">
    <property type="term" value="F:ATP binding"/>
    <property type="evidence" value="ECO:0007669"/>
    <property type="project" value="UniProtKB-KW"/>
</dbReference>
<evidence type="ECO:0000256" key="2">
    <source>
        <dbReference type="ARBA" id="ARBA00012438"/>
    </source>
</evidence>
<dbReference type="InterPro" id="IPR036097">
    <property type="entry name" value="HisK_dim/P_sf"/>
</dbReference>
<dbReference type="InterPro" id="IPR036890">
    <property type="entry name" value="HATPase_C_sf"/>
</dbReference>
<evidence type="ECO:0000313" key="10">
    <source>
        <dbReference type="EMBL" id="OUM85342.1"/>
    </source>
</evidence>
<evidence type="ECO:0000256" key="3">
    <source>
        <dbReference type="ARBA" id="ARBA00022553"/>
    </source>
</evidence>
<protein>
    <recommendedName>
        <fullName evidence="2">histidine kinase</fullName>
        <ecNumber evidence="2">2.7.13.3</ecNumber>
    </recommendedName>
</protein>
<evidence type="ECO:0000256" key="5">
    <source>
        <dbReference type="ARBA" id="ARBA00022741"/>
    </source>
</evidence>
<evidence type="ECO:0000256" key="7">
    <source>
        <dbReference type="ARBA" id="ARBA00022840"/>
    </source>
</evidence>
<gene>
    <name evidence="10" type="ORF">BAA01_14950</name>
</gene>
<comment type="catalytic activity">
    <reaction evidence="1">
        <text>ATP + protein L-histidine = ADP + protein N-phospho-L-histidine.</text>
        <dbReference type="EC" id="2.7.13.3"/>
    </reaction>
</comment>
<evidence type="ECO:0000256" key="6">
    <source>
        <dbReference type="ARBA" id="ARBA00022777"/>
    </source>
</evidence>
<dbReference type="EMBL" id="LZRT01000107">
    <property type="protein sequence ID" value="OUM85342.1"/>
    <property type="molecule type" value="Genomic_DNA"/>
</dbReference>
<dbReference type="EC" id="2.7.13.3" evidence="2"/>
<dbReference type="Proteomes" id="UP000196475">
    <property type="component" value="Unassembled WGS sequence"/>
</dbReference>
<dbReference type="Pfam" id="PF02518">
    <property type="entry name" value="HATPase_c"/>
    <property type="match status" value="1"/>
</dbReference>
<dbReference type="NCBIfam" id="TIGR00229">
    <property type="entry name" value="sensory_box"/>
    <property type="match status" value="1"/>
</dbReference>
<dbReference type="SUPFAM" id="SSF55785">
    <property type="entry name" value="PYP-like sensor domain (PAS domain)"/>
    <property type="match status" value="1"/>
</dbReference>
<name>A0A1Y3PDF4_9BACI</name>
<dbReference type="InterPro" id="IPR013767">
    <property type="entry name" value="PAS_fold"/>
</dbReference>
<keyword evidence="5" id="KW-0547">Nucleotide-binding</keyword>
<dbReference type="CDD" id="cd00082">
    <property type="entry name" value="HisKA"/>
    <property type="match status" value="1"/>
</dbReference>
<feature type="domain" description="Histidine kinase" evidence="9">
    <location>
        <begin position="146"/>
        <end position="355"/>
    </location>
</feature>
<keyword evidence="7" id="KW-0067">ATP-binding</keyword>
<evidence type="ECO:0000256" key="1">
    <source>
        <dbReference type="ARBA" id="ARBA00000085"/>
    </source>
</evidence>
<dbReference type="Pfam" id="PF00512">
    <property type="entry name" value="HisKA"/>
    <property type="match status" value="1"/>
</dbReference>
<evidence type="ECO:0000256" key="4">
    <source>
        <dbReference type="ARBA" id="ARBA00022679"/>
    </source>
</evidence>
<dbReference type="Pfam" id="PF00989">
    <property type="entry name" value="PAS"/>
    <property type="match status" value="1"/>
</dbReference>
<dbReference type="GO" id="GO:0006355">
    <property type="term" value="P:regulation of DNA-templated transcription"/>
    <property type="evidence" value="ECO:0007669"/>
    <property type="project" value="InterPro"/>
</dbReference>
<sequence length="355" mass="40633">MGQAGWHRVWPLFLQSLYTDMNMGLVLVDKELRILGISEMACRLFGVERDEVNWRLMDEAFPNLPDEFRFLHKTVQEGLTFRNYATSWTIHGRTYDLLVDSYLLTNAWGEVEGAYMTLKDVTNLRSLEYQVQRNDRLAMIGQIAAGTAHEIRNPLTSIKGFLQMLNRTLEEKGMFREKGYTDVMLAELERVNHLVSEFLLLSKHKEVQYRPLQVVDVLREILPIIETQAHLNNVEVLFQIKPNLPLVRADSELLKQVFLNIAKNGIEAMEEGGKLTISQRLNEEEQTLLVVVRDTGPGIPAYVMDRIFDPFFTTKEHGTGLGLSVCQKILHDMGGNLTFSTKGYGTTFYIHLPLA</sequence>
<keyword evidence="3" id="KW-0597">Phosphoprotein</keyword>